<dbReference type="InterPro" id="IPR007037">
    <property type="entry name" value="SIP_rossman_dom"/>
</dbReference>
<dbReference type="InterPro" id="IPR013113">
    <property type="entry name" value="SIP_FAD-bd"/>
</dbReference>
<accession>A0A084IG62</accession>
<comment type="caution">
    <text evidence="3">The sequence shown here is derived from an EMBL/GenBank/DDBJ whole genome shotgun (WGS) entry which is preliminary data.</text>
</comment>
<keyword evidence="4" id="KW-1185">Reference proteome</keyword>
<evidence type="ECO:0000313" key="4">
    <source>
        <dbReference type="Proteomes" id="UP000028302"/>
    </source>
</evidence>
<dbReference type="InterPro" id="IPR017927">
    <property type="entry name" value="FAD-bd_FR_type"/>
</dbReference>
<dbReference type="STRING" id="1304275.C41B8_18702"/>
<proteinExistence type="inferred from homology"/>
<dbReference type="GO" id="GO:0016491">
    <property type="term" value="F:oxidoreductase activity"/>
    <property type="evidence" value="ECO:0007669"/>
    <property type="project" value="InterPro"/>
</dbReference>
<feature type="domain" description="FAD-binding FR-type" evidence="2">
    <location>
        <begin position="5"/>
        <end position="109"/>
    </location>
</feature>
<dbReference type="Gene3D" id="3.40.50.80">
    <property type="entry name" value="Nucleotide-binding domain of ferredoxin-NADP reductase (FNR) module"/>
    <property type="match status" value="1"/>
</dbReference>
<reference evidence="3 4" key="1">
    <citation type="submission" date="2013-03" db="EMBL/GenBank/DDBJ databases">
        <title>Salinisphaera hydrothermalis C41B8 Genome Sequencing.</title>
        <authorList>
            <person name="Li C."/>
            <person name="Lai Q."/>
            <person name="Shao Z."/>
        </authorList>
    </citation>
    <scope>NUCLEOTIDE SEQUENCE [LARGE SCALE GENOMIC DNA]</scope>
    <source>
        <strain evidence="3 4">C41B8</strain>
    </source>
</reference>
<comment type="similarity">
    <text evidence="1">Belongs to the SIP oxidoreductase family.</text>
</comment>
<evidence type="ECO:0000256" key="1">
    <source>
        <dbReference type="ARBA" id="ARBA00035644"/>
    </source>
</evidence>
<name>A0A084IG62_SALHC</name>
<dbReference type="Pfam" id="PF08021">
    <property type="entry name" value="FAD_binding_9"/>
    <property type="match status" value="1"/>
</dbReference>
<dbReference type="AlphaFoldDB" id="A0A084IG62"/>
<dbReference type="PANTHER" id="PTHR30157">
    <property type="entry name" value="FERRIC REDUCTASE, NADPH-DEPENDENT"/>
    <property type="match status" value="1"/>
</dbReference>
<dbReference type="PANTHER" id="PTHR30157:SF0">
    <property type="entry name" value="NADPH-DEPENDENT FERRIC-CHELATE REDUCTASE"/>
    <property type="match status" value="1"/>
</dbReference>
<protein>
    <submittedName>
        <fullName evidence="3">Siderophore-interacting protein</fullName>
    </submittedName>
</protein>
<dbReference type="InterPro" id="IPR039261">
    <property type="entry name" value="FNR_nucleotide-bd"/>
</dbReference>
<evidence type="ECO:0000259" key="2">
    <source>
        <dbReference type="PROSITE" id="PS51384"/>
    </source>
</evidence>
<gene>
    <name evidence="3" type="ORF">C41B8_18702</name>
</gene>
<dbReference type="eggNOG" id="COG2375">
    <property type="taxonomic scope" value="Bacteria"/>
</dbReference>
<dbReference type="Proteomes" id="UP000028302">
    <property type="component" value="Unassembled WGS sequence"/>
</dbReference>
<dbReference type="RefSeq" id="WP_037341770.1">
    <property type="nucleotide sequence ID" value="NZ_APNK01000062.1"/>
</dbReference>
<dbReference type="InterPro" id="IPR039374">
    <property type="entry name" value="SIP_fam"/>
</dbReference>
<dbReference type="OrthoDB" id="9814826at2"/>
<dbReference type="EMBL" id="APNK01000062">
    <property type="protein sequence ID" value="KEZ75696.1"/>
    <property type="molecule type" value="Genomic_DNA"/>
</dbReference>
<dbReference type="CDD" id="cd06193">
    <property type="entry name" value="siderophore_interacting"/>
    <property type="match status" value="1"/>
</dbReference>
<dbReference type="Gene3D" id="2.40.30.10">
    <property type="entry name" value="Translation factors"/>
    <property type="match status" value="1"/>
</dbReference>
<dbReference type="PATRIC" id="fig|1304275.5.peg.3817"/>
<dbReference type="SUPFAM" id="SSF63380">
    <property type="entry name" value="Riboflavin synthase domain-like"/>
    <property type="match status" value="1"/>
</dbReference>
<organism evidence="3 4">
    <name type="scientific">Salinisphaera hydrothermalis (strain C41B8)</name>
    <dbReference type="NCBI Taxonomy" id="1304275"/>
    <lineage>
        <taxon>Bacteria</taxon>
        <taxon>Pseudomonadati</taxon>
        <taxon>Pseudomonadota</taxon>
        <taxon>Gammaproteobacteria</taxon>
        <taxon>Salinisphaerales</taxon>
        <taxon>Salinisphaeraceae</taxon>
        <taxon>Salinisphaera</taxon>
    </lineage>
</organism>
<sequence>MNRRPPPRTFTVLDKAEITPNMLRVTLGGAAMADFPADQESAYVKLRFAQAHSDRPLLRTYTIRSQREDSVDIDFVRHGDGGPAARWAEDVQPGETIDIGGPGPKKLVDPAADWVLLIGDMTALPAISANLEKLPRDTQGHAIIEVLHEHDIQQLDAPDGVAIQWVINPRPGADSAPLYDAVAALHWPAGEPSVWCACEFATMRRLREHLRSDRGVPRDALYISSYWQNGSNEEAHKAHKRADSEADQAG</sequence>
<dbReference type="Pfam" id="PF04954">
    <property type="entry name" value="SIP"/>
    <property type="match status" value="1"/>
</dbReference>
<dbReference type="InterPro" id="IPR017938">
    <property type="entry name" value="Riboflavin_synthase-like_b-brl"/>
</dbReference>
<evidence type="ECO:0000313" key="3">
    <source>
        <dbReference type="EMBL" id="KEZ75696.1"/>
    </source>
</evidence>
<dbReference type="PROSITE" id="PS51384">
    <property type="entry name" value="FAD_FR"/>
    <property type="match status" value="1"/>
</dbReference>